<comment type="caution">
    <text evidence="2">The sequence shown here is derived from an EMBL/GenBank/DDBJ whole genome shotgun (WGS) entry which is preliminary data.</text>
</comment>
<proteinExistence type="predicted"/>
<dbReference type="PANTHER" id="PTHR44051">
    <property type="entry name" value="GLUTATHIONE S-TRANSFERASE-RELATED"/>
    <property type="match status" value="1"/>
</dbReference>
<reference evidence="2 3" key="1">
    <citation type="submission" date="2019-12" db="EMBL/GenBank/DDBJ databases">
        <title>Maritimibacter sp. nov. sp. isolated from sea sand.</title>
        <authorList>
            <person name="Kim J."/>
            <person name="Jeong S.E."/>
            <person name="Jung H.S."/>
            <person name="Jeon C.O."/>
        </authorList>
    </citation>
    <scope>NUCLEOTIDE SEQUENCE [LARGE SCALE GENOMIC DNA]</scope>
    <source>
        <strain evidence="2 3">DP07</strain>
    </source>
</reference>
<dbReference type="InterPro" id="IPR004045">
    <property type="entry name" value="Glutathione_S-Trfase_N"/>
</dbReference>
<dbReference type="Gene3D" id="3.40.30.10">
    <property type="entry name" value="Glutaredoxin"/>
    <property type="match status" value="1"/>
</dbReference>
<accession>A0A845M9G2</accession>
<gene>
    <name evidence="2" type="ORF">GQE99_16880</name>
</gene>
<dbReference type="SUPFAM" id="SSF47616">
    <property type="entry name" value="GST C-terminal domain-like"/>
    <property type="match status" value="1"/>
</dbReference>
<dbReference type="RefSeq" id="WP_161352799.1">
    <property type="nucleotide sequence ID" value="NZ_WTUX01000019.1"/>
</dbReference>
<dbReference type="SUPFAM" id="SSF52833">
    <property type="entry name" value="Thioredoxin-like"/>
    <property type="match status" value="1"/>
</dbReference>
<evidence type="ECO:0000313" key="3">
    <source>
        <dbReference type="Proteomes" id="UP000467322"/>
    </source>
</evidence>
<dbReference type="EMBL" id="WTUX01000019">
    <property type="protein sequence ID" value="MZR14697.1"/>
    <property type="molecule type" value="Genomic_DNA"/>
</dbReference>
<dbReference type="AlphaFoldDB" id="A0A845M9G2"/>
<sequence>MYMLYWEVMAGSIVVQAALETIGADYGTRYVDMGADEHREPPFLFLSPAGRVPALTLPDGETVGETAAILTLLGERHPDSGIAPNPGEPDRGAFLFWLSVMATAGYVTSSRVGHPERFARDDAAIAQVKDQGDRDFLDFFDLLERNIGGTLYFLPRGLTALDFYAAMLAEWVSDRDALMAGRPALARLCDAVRDTPAYSRALQAHAVPADV</sequence>
<evidence type="ECO:0000313" key="2">
    <source>
        <dbReference type="EMBL" id="MZR14697.1"/>
    </source>
</evidence>
<organism evidence="2 3">
    <name type="scientific">Maritimibacter harenae</name>
    <dbReference type="NCBI Taxonomy" id="2606218"/>
    <lineage>
        <taxon>Bacteria</taxon>
        <taxon>Pseudomonadati</taxon>
        <taxon>Pseudomonadota</taxon>
        <taxon>Alphaproteobacteria</taxon>
        <taxon>Rhodobacterales</taxon>
        <taxon>Roseobacteraceae</taxon>
        <taxon>Maritimibacter</taxon>
    </lineage>
</organism>
<evidence type="ECO:0000259" key="1">
    <source>
        <dbReference type="PROSITE" id="PS50404"/>
    </source>
</evidence>
<dbReference type="InterPro" id="IPR036282">
    <property type="entry name" value="Glutathione-S-Trfase_C_sf"/>
</dbReference>
<name>A0A845M9G2_9RHOB</name>
<dbReference type="Gene3D" id="1.20.1050.10">
    <property type="match status" value="1"/>
</dbReference>
<dbReference type="CDD" id="cd03057">
    <property type="entry name" value="GST_N_Beta"/>
    <property type="match status" value="1"/>
</dbReference>
<keyword evidence="3" id="KW-1185">Reference proteome</keyword>
<dbReference type="InterPro" id="IPR036249">
    <property type="entry name" value="Thioredoxin-like_sf"/>
</dbReference>
<protein>
    <recommendedName>
        <fullName evidence="1">GST N-terminal domain-containing protein</fullName>
    </recommendedName>
</protein>
<dbReference type="PROSITE" id="PS50404">
    <property type="entry name" value="GST_NTER"/>
    <property type="match status" value="1"/>
</dbReference>
<dbReference type="PANTHER" id="PTHR44051:SF8">
    <property type="entry name" value="GLUTATHIONE S-TRANSFERASE GSTA"/>
    <property type="match status" value="1"/>
</dbReference>
<dbReference type="Proteomes" id="UP000467322">
    <property type="component" value="Unassembled WGS sequence"/>
</dbReference>
<dbReference type="Pfam" id="PF13409">
    <property type="entry name" value="GST_N_2"/>
    <property type="match status" value="1"/>
</dbReference>
<feature type="domain" description="GST N-terminal" evidence="1">
    <location>
        <begin position="1"/>
        <end position="81"/>
    </location>
</feature>